<feature type="region of interest" description="Disordered" evidence="3">
    <location>
        <begin position="74"/>
        <end position="386"/>
    </location>
</feature>
<dbReference type="GO" id="GO:0070274">
    <property type="term" value="C:RES complex"/>
    <property type="evidence" value="ECO:0007669"/>
    <property type="project" value="TreeGrafter"/>
</dbReference>
<protein>
    <recommendedName>
        <fullName evidence="2">BUD13 homolog</fullName>
    </recommendedName>
</protein>
<comment type="similarity">
    <text evidence="1">Belongs to the CWC26 family.</text>
</comment>
<dbReference type="Proteomes" id="UP000682892">
    <property type="component" value="Unassembled WGS sequence"/>
</dbReference>
<dbReference type="GO" id="GO:0000398">
    <property type="term" value="P:mRNA splicing, via spliceosome"/>
    <property type="evidence" value="ECO:0007669"/>
    <property type="project" value="TreeGrafter"/>
</dbReference>
<reference evidence="4" key="3">
    <citation type="submission" date="2012-09" db="EMBL/GenBank/DDBJ databases">
        <authorList>
            <consortium name="VectorBase"/>
        </authorList>
    </citation>
    <scope>NUCLEOTIDE SEQUENCE</scope>
    <source>
        <strain evidence="4">Liverpool</strain>
    </source>
</reference>
<sequence length="569" mass="66462">MTTTKIDQKEYLKRYLSNDKDKKKKKKKKDKSAGKGANVRIIDADDFSSHVQHEIEDESDLLALGEEAPQIVGIIDERPPELKAKEDFSSSKWKKLSADDGDRWGTVDLVGSSVNQSSRSRRRNSDESPPRKGKRVPEPDASPPRKSQGKGRRGSIDESPPRRKKSSKRRDSDESPPRRKESSPGRRTTRVEDDYPSRKAKGYDSDHSPPRKRGNNDESPPRRSHKERKRRNSDESPPRRSRRQSDSDQSPPRKRQDDSRKARRRKDSDSDVSPPRRSSKPDHNRVKQERSPSRASEFSLRRVKQEPPDSDESPPRRTRRRSPSSDQSPPRRVTKREPASPPVRVKRERRSESPRAGPSTSRKMTTTLDGKRAGLQDARALKEETEKFRRRETELFDRMSADASGRYAKTVVREKSGKRRDVEEELRKEFEKRKRDDKKKEIYTRWGKGVKQVEEYKTQLEEAAHEMNKPLARYKDDEDLDDYLKQQERIGDPMLEYMRSKKKEKDRQEGRPQKPVYKGAFPDNRFGIRPGYRWDGVDRSNGFEKKWFEMMSKKKAVEEEAYKYSVEDM</sequence>
<dbReference type="HOGENOM" id="CLU_024195_3_1_1"/>
<feature type="compositionally biased region" description="Basic and acidic residues" evidence="3">
    <location>
        <begin position="123"/>
        <end position="138"/>
    </location>
</feature>
<evidence type="ECO:0000313" key="4">
    <source>
        <dbReference type="EMBL" id="EAT37801.1"/>
    </source>
</evidence>
<gene>
    <name evidence="4" type="ORF">AaeL_AAEL010246</name>
</gene>
<dbReference type="OrthoDB" id="6022at2759"/>
<dbReference type="GO" id="GO:0005684">
    <property type="term" value="C:U2-type spliceosomal complex"/>
    <property type="evidence" value="ECO:0007669"/>
    <property type="project" value="TreeGrafter"/>
</dbReference>
<reference evidence="4" key="1">
    <citation type="submission" date="2005-10" db="EMBL/GenBank/DDBJ databases">
        <authorList>
            <person name="Loftus B.J."/>
            <person name="Nene V.M."/>
            <person name="Hannick L.I."/>
            <person name="Bidwell S."/>
            <person name="Haas B."/>
            <person name="Amedeo P."/>
            <person name="Orvis J."/>
            <person name="Wortman J.R."/>
            <person name="White O.R."/>
            <person name="Salzberg S."/>
            <person name="Shumway M."/>
            <person name="Koo H."/>
            <person name="Zhao Y."/>
            <person name="Holmes M."/>
            <person name="Miller J."/>
            <person name="Schatz M."/>
            <person name="Pop M."/>
            <person name="Pai G."/>
            <person name="Utterback T."/>
            <person name="Rogers Y.-H."/>
            <person name="Kravitz S."/>
            <person name="Fraser C.M."/>
        </authorList>
    </citation>
    <scope>NUCLEOTIDE SEQUENCE</scope>
    <source>
        <strain evidence="4">Liverpool</strain>
    </source>
</reference>
<feature type="compositionally biased region" description="Basic and acidic residues" evidence="3">
    <location>
        <begin position="232"/>
        <end position="246"/>
    </location>
</feature>
<feature type="compositionally biased region" description="Basic and acidic residues" evidence="3">
    <location>
        <begin position="96"/>
        <end position="105"/>
    </location>
</feature>
<dbReference type="AlphaFoldDB" id="A0A1S4FPP8"/>
<name>A0A1S4FPP8_AEDAE</name>
<dbReference type="PANTHER" id="PTHR31809">
    <property type="entry name" value="BUD13 HOMOLOG"/>
    <property type="match status" value="1"/>
</dbReference>
<dbReference type="InterPro" id="IPR051112">
    <property type="entry name" value="CWC26_splicing_factor"/>
</dbReference>
<dbReference type="PANTHER" id="PTHR31809:SF0">
    <property type="entry name" value="BUD13 HOMOLOG"/>
    <property type="match status" value="1"/>
</dbReference>
<feature type="compositionally biased region" description="Basic and acidic residues" evidence="3">
    <location>
        <begin position="369"/>
        <end position="386"/>
    </location>
</feature>
<dbReference type="KEGG" id="aag:5573066"/>
<feature type="region of interest" description="Disordered" evidence="3">
    <location>
        <begin position="499"/>
        <end position="522"/>
    </location>
</feature>
<reference evidence="4" key="2">
    <citation type="journal article" date="2007" name="Science">
        <title>Genome sequence of Aedes aegypti, a major arbovirus vector.</title>
        <authorList>
            <person name="Nene V."/>
            <person name="Wortman J.R."/>
            <person name="Lawson D."/>
            <person name="Haas B."/>
            <person name="Kodira C."/>
            <person name="Tu Z.J."/>
            <person name="Loftus B."/>
            <person name="Xi Z."/>
            <person name="Megy K."/>
            <person name="Grabherr M."/>
            <person name="Ren Q."/>
            <person name="Zdobnov E.M."/>
            <person name="Lobo N.F."/>
            <person name="Campbell K.S."/>
            <person name="Brown S.E."/>
            <person name="Bonaldo M.F."/>
            <person name="Zhu J."/>
            <person name="Sinkins S.P."/>
            <person name="Hogenkamp D.G."/>
            <person name="Amedeo P."/>
            <person name="Arensburger P."/>
            <person name="Atkinson P.W."/>
            <person name="Bidwell S."/>
            <person name="Biedler J."/>
            <person name="Birney E."/>
            <person name="Bruggner R.V."/>
            <person name="Costas J."/>
            <person name="Coy M.R."/>
            <person name="Crabtree J."/>
            <person name="Crawford M."/>
            <person name="Debruyn B."/>
            <person name="Decaprio D."/>
            <person name="Eiglmeier K."/>
            <person name="Eisenstadt E."/>
            <person name="El-Dorry H."/>
            <person name="Gelbart W.M."/>
            <person name="Gomes S.L."/>
            <person name="Hammond M."/>
            <person name="Hannick L.I."/>
            <person name="Hogan J.R."/>
            <person name="Holmes M.H."/>
            <person name="Jaffe D."/>
            <person name="Johnston J.S."/>
            <person name="Kennedy R.C."/>
            <person name="Koo H."/>
            <person name="Kravitz S."/>
            <person name="Kriventseva E.V."/>
            <person name="Kulp D."/>
            <person name="Labutti K."/>
            <person name="Lee E."/>
            <person name="Li S."/>
            <person name="Lovin D.D."/>
            <person name="Mao C."/>
            <person name="Mauceli E."/>
            <person name="Menck C.F."/>
            <person name="Miller J.R."/>
            <person name="Montgomery P."/>
            <person name="Mori A."/>
            <person name="Nascimento A.L."/>
            <person name="Naveira H.F."/>
            <person name="Nusbaum C."/>
            <person name="O'leary S."/>
            <person name="Orvis J."/>
            <person name="Pertea M."/>
            <person name="Quesneville H."/>
            <person name="Reidenbach K.R."/>
            <person name="Rogers Y.H."/>
            <person name="Roth C.W."/>
            <person name="Schneider J.R."/>
            <person name="Schatz M."/>
            <person name="Shumway M."/>
            <person name="Stanke M."/>
            <person name="Stinson E.O."/>
            <person name="Tubio J.M."/>
            <person name="Vanzee J.P."/>
            <person name="Verjovski-Almeida S."/>
            <person name="Werner D."/>
            <person name="White O."/>
            <person name="Wyder S."/>
            <person name="Zeng Q."/>
            <person name="Zhao Q."/>
            <person name="Zhao Y."/>
            <person name="Hill C.A."/>
            <person name="Raikhel A.S."/>
            <person name="Soares M.B."/>
            <person name="Knudson D.L."/>
            <person name="Lee N.H."/>
            <person name="Galagan J."/>
            <person name="Salzberg S.L."/>
            <person name="Paulsen I.T."/>
            <person name="Dimopoulos G."/>
            <person name="Collins F.H."/>
            <person name="Birren B."/>
            <person name="Fraser-Liggett C.M."/>
            <person name="Severson D.W."/>
        </authorList>
    </citation>
    <scope>NUCLEOTIDE SEQUENCE [LARGE SCALE GENOMIC DNA]</scope>
    <source>
        <strain evidence="4">Liverpool</strain>
    </source>
</reference>
<organism evidence="4 5">
    <name type="scientific">Aedes aegypti</name>
    <name type="common">Yellowfever mosquito</name>
    <name type="synonym">Culex aegypti</name>
    <dbReference type="NCBI Taxonomy" id="7159"/>
    <lineage>
        <taxon>Eukaryota</taxon>
        <taxon>Metazoa</taxon>
        <taxon>Ecdysozoa</taxon>
        <taxon>Arthropoda</taxon>
        <taxon>Hexapoda</taxon>
        <taxon>Insecta</taxon>
        <taxon>Pterygota</taxon>
        <taxon>Neoptera</taxon>
        <taxon>Endopterygota</taxon>
        <taxon>Diptera</taxon>
        <taxon>Nematocera</taxon>
        <taxon>Culicoidea</taxon>
        <taxon>Culicidae</taxon>
        <taxon>Culicinae</taxon>
        <taxon>Aedini</taxon>
        <taxon>Aedes</taxon>
        <taxon>Stegomyia</taxon>
    </lineage>
</organism>
<evidence type="ECO:0000256" key="2">
    <source>
        <dbReference type="ARBA" id="ARBA00014454"/>
    </source>
</evidence>
<dbReference type="Pfam" id="PF09736">
    <property type="entry name" value="Bud13"/>
    <property type="match status" value="1"/>
</dbReference>
<evidence type="ECO:0000313" key="5">
    <source>
        <dbReference type="Proteomes" id="UP000682892"/>
    </source>
</evidence>
<accession>A0A1S4FPP8</accession>
<evidence type="ECO:0000256" key="3">
    <source>
        <dbReference type="SAM" id="MobiDB-lite"/>
    </source>
</evidence>
<feature type="compositionally biased region" description="Polar residues" evidence="3">
    <location>
        <begin position="358"/>
        <end position="368"/>
    </location>
</feature>
<dbReference type="OMA" id="FEAEFQF"/>
<feature type="region of interest" description="Disordered" evidence="3">
    <location>
        <begin position="17"/>
        <end position="43"/>
    </location>
</feature>
<dbReference type="GO" id="GO:0003723">
    <property type="term" value="F:RNA binding"/>
    <property type="evidence" value="ECO:0007669"/>
    <property type="project" value="TreeGrafter"/>
</dbReference>
<dbReference type="InterPro" id="IPR018609">
    <property type="entry name" value="Bud13"/>
</dbReference>
<feature type="compositionally biased region" description="Basic and acidic residues" evidence="3">
    <location>
        <begin position="503"/>
        <end position="512"/>
    </location>
</feature>
<feature type="compositionally biased region" description="Basic and acidic residues" evidence="3">
    <location>
        <begin position="169"/>
        <end position="221"/>
    </location>
</feature>
<feature type="compositionally biased region" description="Basic and acidic residues" evidence="3">
    <location>
        <begin position="279"/>
        <end position="292"/>
    </location>
</feature>
<proteinExistence type="inferred from homology"/>
<evidence type="ECO:0000256" key="1">
    <source>
        <dbReference type="ARBA" id="ARBA00011069"/>
    </source>
</evidence>
<feature type="compositionally biased region" description="Basic residues" evidence="3">
    <location>
        <begin position="222"/>
        <end position="231"/>
    </location>
</feature>
<feature type="compositionally biased region" description="Basic and acidic residues" evidence="3">
    <location>
        <begin position="75"/>
        <end position="89"/>
    </location>
</feature>
<dbReference type="EMBL" id="CH477650">
    <property type="protein sequence ID" value="EAT37801.1"/>
    <property type="molecule type" value="Genomic_DNA"/>
</dbReference>